<keyword evidence="1" id="KW-1133">Transmembrane helix</keyword>
<reference evidence="2" key="1">
    <citation type="submission" date="2021-06" db="EMBL/GenBank/DDBJ databases">
        <authorList>
            <person name="Kallberg Y."/>
            <person name="Tangrot J."/>
            <person name="Rosling A."/>
        </authorList>
    </citation>
    <scope>NUCLEOTIDE SEQUENCE</scope>
    <source>
        <strain evidence="2">CL551</strain>
    </source>
</reference>
<evidence type="ECO:0000313" key="3">
    <source>
        <dbReference type="Proteomes" id="UP000789342"/>
    </source>
</evidence>
<dbReference type="AlphaFoldDB" id="A0A9N9HU83"/>
<keyword evidence="3" id="KW-1185">Reference proteome</keyword>
<dbReference type="OrthoDB" id="630188at2759"/>
<dbReference type="PANTHER" id="PTHR32285">
    <property type="entry name" value="PROTEIN TRICHOME BIREFRINGENCE-LIKE 9-RELATED"/>
    <property type="match status" value="1"/>
</dbReference>
<sequence length="417" mass="48855">MTLARTQCMARLVFVLSVVFVFVYFLLPPSPEERLRIEQALREKKIKKFLRNERFAQHDMMVSDRRQREEQEAINITKKIIKERLRFHFHDSIPGSSIRYDVMRLNRFRQQLECMTSRGSWVLDHTPRPIIQHKQNPLYGKCDRPFGISNNSTMEEKWNYARESIKYVWKTPAECPMPKFDVEQACSIFSGKWFLLVGDTLHFQLHELLLDYFSDESVQCYGEISCREHVLCKVDSNDPAHSVKLSKMRFTRNDIISLTKNAKYAGGNVELPWTAHVHYFNVLIMNRGHHWQDDATFRGGLINVMNYLRKKFSNTLIIYKATTLGHLNCQTAGKPLSSRPNATEMESLPYHWSEIHRQNLIAREIVEAVGGVFLDLESVMMTRVDGHIGGRDCLRWCIPGPTDVWLDFLFHIMKELR</sequence>
<evidence type="ECO:0000256" key="1">
    <source>
        <dbReference type="SAM" id="Phobius"/>
    </source>
</evidence>
<gene>
    <name evidence="2" type="ORF">AMORRO_LOCUS12383</name>
</gene>
<accession>A0A9N9HU83</accession>
<dbReference type="Proteomes" id="UP000789342">
    <property type="component" value="Unassembled WGS sequence"/>
</dbReference>
<name>A0A9N9HU83_9GLOM</name>
<proteinExistence type="predicted"/>
<comment type="caution">
    <text evidence="2">The sequence shown here is derived from an EMBL/GenBank/DDBJ whole genome shotgun (WGS) entry which is preliminary data.</text>
</comment>
<dbReference type="InterPro" id="IPR029962">
    <property type="entry name" value="TBL"/>
</dbReference>
<keyword evidence="1" id="KW-0812">Transmembrane</keyword>
<dbReference type="GO" id="GO:0016413">
    <property type="term" value="F:O-acetyltransferase activity"/>
    <property type="evidence" value="ECO:0007669"/>
    <property type="project" value="InterPro"/>
</dbReference>
<feature type="transmembrane region" description="Helical" evidence="1">
    <location>
        <begin position="9"/>
        <end position="27"/>
    </location>
</feature>
<evidence type="ECO:0000313" key="2">
    <source>
        <dbReference type="EMBL" id="CAG8705606.1"/>
    </source>
</evidence>
<protein>
    <submittedName>
        <fullName evidence="2">15611_t:CDS:1</fullName>
    </submittedName>
</protein>
<keyword evidence="1" id="KW-0472">Membrane</keyword>
<dbReference type="PANTHER" id="PTHR32285:SF48">
    <property type="entry name" value="PROTEIN TRICHOME BIREFRINGENCE-LIKE 19"/>
    <property type="match status" value="1"/>
</dbReference>
<dbReference type="EMBL" id="CAJVPV010018132">
    <property type="protein sequence ID" value="CAG8705606.1"/>
    <property type="molecule type" value="Genomic_DNA"/>
</dbReference>
<organism evidence="2 3">
    <name type="scientific">Acaulospora morrowiae</name>
    <dbReference type="NCBI Taxonomy" id="94023"/>
    <lineage>
        <taxon>Eukaryota</taxon>
        <taxon>Fungi</taxon>
        <taxon>Fungi incertae sedis</taxon>
        <taxon>Mucoromycota</taxon>
        <taxon>Glomeromycotina</taxon>
        <taxon>Glomeromycetes</taxon>
        <taxon>Diversisporales</taxon>
        <taxon>Acaulosporaceae</taxon>
        <taxon>Acaulospora</taxon>
    </lineage>
</organism>